<dbReference type="STRING" id="13370.A0A448YF86"/>
<name>A0A448YF86_BRENA</name>
<evidence type="ECO:0000313" key="13">
    <source>
        <dbReference type="Proteomes" id="UP000290900"/>
    </source>
</evidence>
<keyword evidence="3" id="KW-0677">Repeat</keyword>
<accession>A0A448YF86</accession>
<keyword evidence="4 9" id="KW-0863">Zinc-finger</keyword>
<feature type="domain" description="C2H2-type" evidence="11">
    <location>
        <begin position="420"/>
        <end position="447"/>
    </location>
</feature>
<dbReference type="GO" id="GO:0006357">
    <property type="term" value="P:regulation of transcription by RNA polymerase II"/>
    <property type="evidence" value="ECO:0007669"/>
    <property type="project" value="UniProtKB-ARBA"/>
</dbReference>
<protein>
    <submittedName>
        <fullName evidence="12">DEKNAAC100637</fullName>
    </submittedName>
</protein>
<feature type="region of interest" description="Disordered" evidence="10">
    <location>
        <begin position="343"/>
        <end position="394"/>
    </location>
</feature>
<dbReference type="GO" id="GO:0071468">
    <property type="term" value="P:cellular response to acidic pH"/>
    <property type="evidence" value="ECO:0007669"/>
    <property type="project" value="UniProtKB-ARBA"/>
</dbReference>
<dbReference type="AlphaFoldDB" id="A0A448YF86"/>
<evidence type="ECO:0000259" key="11">
    <source>
        <dbReference type="PROSITE" id="PS50157"/>
    </source>
</evidence>
<dbReference type="OrthoDB" id="8117402at2759"/>
<keyword evidence="8" id="KW-0539">Nucleus</keyword>
<feature type="compositionally biased region" description="Low complexity" evidence="10">
    <location>
        <begin position="86"/>
        <end position="95"/>
    </location>
</feature>
<dbReference type="EMBL" id="CAACVR010000001">
    <property type="protein sequence ID" value="VEU19572.1"/>
    <property type="molecule type" value="Genomic_DNA"/>
</dbReference>
<evidence type="ECO:0000256" key="3">
    <source>
        <dbReference type="ARBA" id="ARBA00022737"/>
    </source>
</evidence>
<evidence type="ECO:0000256" key="1">
    <source>
        <dbReference type="ARBA" id="ARBA00004123"/>
    </source>
</evidence>
<keyword evidence="7" id="KW-0804">Transcription</keyword>
<organism evidence="12 13">
    <name type="scientific">Brettanomyces naardenensis</name>
    <name type="common">Yeast</name>
    <dbReference type="NCBI Taxonomy" id="13370"/>
    <lineage>
        <taxon>Eukaryota</taxon>
        <taxon>Fungi</taxon>
        <taxon>Dikarya</taxon>
        <taxon>Ascomycota</taxon>
        <taxon>Saccharomycotina</taxon>
        <taxon>Pichiomycetes</taxon>
        <taxon>Pichiales</taxon>
        <taxon>Pichiaceae</taxon>
        <taxon>Brettanomyces</taxon>
    </lineage>
</organism>
<feature type="region of interest" description="Disordered" evidence="10">
    <location>
        <begin position="268"/>
        <end position="323"/>
    </location>
</feature>
<keyword evidence="6" id="KW-0805">Transcription regulation</keyword>
<dbReference type="PANTHER" id="PTHR24379">
    <property type="entry name" value="KRAB AND ZINC FINGER DOMAIN-CONTAINING"/>
    <property type="match status" value="1"/>
</dbReference>
<feature type="region of interest" description="Disordered" evidence="10">
    <location>
        <begin position="130"/>
        <end position="149"/>
    </location>
</feature>
<dbReference type="SUPFAM" id="SSF57667">
    <property type="entry name" value="beta-beta-alpha zinc fingers"/>
    <property type="match status" value="2"/>
</dbReference>
<evidence type="ECO:0000256" key="4">
    <source>
        <dbReference type="ARBA" id="ARBA00022771"/>
    </source>
</evidence>
<feature type="domain" description="C2H2-type" evidence="11">
    <location>
        <begin position="448"/>
        <end position="475"/>
    </location>
</feature>
<dbReference type="PROSITE" id="PS00028">
    <property type="entry name" value="ZINC_FINGER_C2H2_1"/>
    <property type="match status" value="2"/>
</dbReference>
<dbReference type="GO" id="GO:0071248">
    <property type="term" value="P:cellular response to metal ion"/>
    <property type="evidence" value="ECO:0007669"/>
    <property type="project" value="UniProtKB-ARBA"/>
</dbReference>
<dbReference type="InterPro" id="IPR013087">
    <property type="entry name" value="Znf_C2H2_type"/>
</dbReference>
<proteinExistence type="predicted"/>
<dbReference type="Pfam" id="PF00096">
    <property type="entry name" value="zf-C2H2"/>
    <property type="match status" value="1"/>
</dbReference>
<sequence>MSESDNRQTPFTPQMEDDLGSYLEHLDVNLGKLSGLQQNSNGRTVQSTTITTDKDLDELFDFVSSMDDPESSVGKQVKSTQANGSAPQIHIDPPAHHPPAGIPRFEFNEDEVQDIAIDQRDLETSLQGDQFLRPQENVGNSNGNVYSDLSASTSPYLSAAESPFRDDDESSSLQKGLNMDFSKDEADILFSHTIEQLSLEPATESEAVVTTGATQPLTVSNLHQQQQQQQLQQLEDVQELDLLQSPYDAPSNENNVLGDPEKVAAKTPSLFSRSPSRCSSSSNNNNNNLQERPTIHVEDTSGGLGDQPDSSKGTAGSILSPSLITDDQIKETYSYLSVPEDKVHDSMRLGRQRRNSESSGKGSHSRSSSVSRSSSRSRSSNYEETTDENGHVTYKLSREKLSDLAAPSLGKKNQKNPSLYACTICDKKFTRPYNLKSHLRTHTNERPFVCSICGKAFARQHDKKRHEDLHSGEKRFQCRGTLADGVTVWGCGKRFARTDALRRHFQTESGKECIRPLLDEISHDTNINSGANSSYDYDFDPIAAAMQNAQEAQRRSSK</sequence>
<feature type="region of interest" description="Disordered" evidence="10">
    <location>
        <begin position="1"/>
        <end position="20"/>
    </location>
</feature>
<keyword evidence="13" id="KW-1185">Reference proteome</keyword>
<feature type="compositionally biased region" description="Polar residues" evidence="10">
    <location>
        <begin position="137"/>
        <end position="149"/>
    </location>
</feature>
<evidence type="ECO:0000256" key="6">
    <source>
        <dbReference type="ARBA" id="ARBA00023015"/>
    </source>
</evidence>
<dbReference type="InterPro" id="IPR036236">
    <property type="entry name" value="Znf_C2H2_sf"/>
</dbReference>
<evidence type="ECO:0000256" key="5">
    <source>
        <dbReference type="ARBA" id="ARBA00022833"/>
    </source>
</evidence>
<dbReference type="PROSITE" id="PS50157">
    <property type="entry name" value="ZINC_FINGER_C2H2_2"/>
    <property type="match status" value="3"/>
</dbReference>
<feature type="compositionally biased region" description="Low complexity" evidence="10">
    <location>
        <begin position="357"/>
        <end position="380"/>
    </location>
</feature>
<evidence type="ECO:0000256" key="10">
    <source>
        <dbReference type="SAM" id="MobiDB-lite"/>
    </source>
</evidence>
<dbReference type="Proteomes" id="UP000290900">
    <property type="component" value="Unassembled WGS sequence"/>
</dbReference>
<keyword evidence="2" id="KW-0479">Metal-binding</keyword>
<feature type="compositionally biased region" description="Polar residues" evidence="10">
    <location>
        <begin position="308"/>
        <end position="323"/>
    </location>
</feature>
<dbReference type="FunFam" id="3.30.160.60:FF:000065">
    <property type="entry name" value="B-cell CLL/lymphoma 6, member B"/>
    <property type="match status" value="1"/>
</dbReference>
<feature type="compositionally biased region" description="Polar residues" evidence="10">
    <location>
        <begin position="73"/>
        <end position="85"/>
    </location>
</feature>
<dbReference type="GO" id="GO:0008270">
    <property type="term" value="F:zinc ion binding"/>
    <property type="evidence" value="ECO:0007669"/>
    <property type="project" value="UniProtKB-KW"/>
</dbReference>
<evidence type="ECO:0000256" key="8">
    <source>
        <dbReference type="ARBA" id="ARBA00023242"/>
    </source>
</evidence>
<gene>
    <name evidence="12" type="ORF">BRENAR_LOCUS309</name>
</gene>
<dbReference type="Gene3D" id="3.30.160.60">
    <property type="entry name" value="Classic Zinc Finger"/>
    <property type="match status" value="3"/>
</dbReference>
<dbReference type="SMART" id="SM00355">
    <property type="entry name" value="ZnF_C2H2"/>
    <property type="match status" value="2"/>
</dbReference>
<evidence type="ECO:0000256" key="2">
    <source>
        <dbReference type="ARBA" id="ARBA00022723"/>
    </source>
</evidence>
<dbReference type="FunFam" id="3.30.160.60:FF:000181">
    <property type="entry name" value="C2H2 type zinc finger protein"/>
    <property type="match status" value="1"/>
</dbReference>
<comment type="subcellular location">
    <subcellularLocation>
        <location evidence="1">Nucleus</location>
    </subcellularLocation>
</comment>
<evidence type="ECO:0000313" key="12">
    <source>
        <dbReference type="EMBL" id="VEU19572.1"/>
    </source>
</evidence>
<feature type="compositionally biased region" description="Low complexity" evidence="10">
    <location>
        <begin position="272"/>
        <end position="288"/>
    </location>
</feature>
<dbReference type="InParanoid" id="A0A448YF86"/>
<reference evidence="12 13" key="1">
    <citation type="submission" date="2018-12" db="EMBL/GenBank/DDBJ databases">
        <authorList>
            <person name="Tiukova I."/>
            <person name="Dainat J."/>
        </authorList>
    </citation>
    <scope>NUCLEOTIDE SEQUENCE [LARGE SCALE GENOMIC DNA]</scope>
</reference>
<evidence type="ECO:0000256" key="9">
    <source>
        <dbReference type="PROSITE-ProRule" id="PRU00042"/>
    </source>
</evidence>
<feature type="domain" description="C2H2-type" evidence="11">
    <location>
        <begin position="476"/>
        <end position="513"/>
    </location>
</feature>
<dbReference type="GO" id="GO:0005634">
    <property type="term" value="C:nucleus"/>
    <property type="evidence" value="ECO:0007669"/>
    <property type="project" value="UniProtKB-SubCell"/>
</dbReference>
<keyword evidence="5" id="KW-0862">Zinc</keyword>
<dbReference type="PANTHER" id="PTHR24379:SF121">
    <property type="entry name" value="C2H2-TYPE DOMAIN-CONTAINING PROTEIN"/>
    <property type="match status" value="1"/>
</dbReference>
<evidence type="ECO:0000256" key="7">
    <source>
        <dbReference type="ARBA" id="ARBA00023163"/>
    </source>
</evidence>
<feature type="region of interest" description="Disordered" evidence="10">
    <location>
        <begin position="66"/>
        <end position="104"/>
    </location>
</feature>